<dbReference type="Pfam" id="PF07891">
    <property type="entry name" value="DUF1666"/>
    <property type="match status" value="1"/>
</dbReference>
<gene>
    <name evidence="3" type="ORF">J5N97_017258</name>
</gene>
<reference evidence="3" key="2">
    <citation type="journal article" date="2022" name="Hortic Res">
        <title>The genome of Dioscorea zingiberensis sheds light on the biosynthesis, origin and evolution of the medicinally important diosgenin saponins.</title>
        <authorList>
            <person name="Li Y."/>
            <person name="Tan C."/>
            <person name="Li Z."/>
            <person name="Guo J."/>
            <person name="Li S."/>
            <person name="Chen X."/>
            <person name="Wang C."/>
            <person name="Dai X."/>
            <person name="Yang H."/>
            <person name="Song W."/>
            <person name="Hou L."/>
            <person name="Xu J."/>
            <person name="Tong Z."/>
            <person name="Xu A."/>
            <person name="Yuan X."/>
            <person name="Wang W."/>
            <person name="Yang Q."/>
            <person name="Chen L."/>
            <person name="Sun Z."/>
            <person name="Wang K."/>
            <person name="Pan B."/>
            <person name="Chen J."/>
            <person name="Bao Y."/>
            <person name="Liu F."/>
            <person name="Qi X."/>
            <person name="Gang D.R."/>
            <person name="Wen J."/>
            <person name="Li J."/>
        </authorList>
    </citation>
    <scope>NUCLEOTIDE SEQUENCE</scope>
    <source>
        <strain evidence="3">Dzin_1.0</strain>
    </source>
</reference>
<organism evidence="3 4">
    <name type="scientific">Dioscorea zingiberensis</name>
    <dbReference type="NCBI Taxonomy" id="325984"/>
    <lineage>
        <taxon>Eukaryota</taxon>
        <taxon>Viridiplantae</taxon>
        <taxon>Streptophyta</taxon>
        <taxon>Embryophyta</taxon>
        <taxon>Tracheophyta</taxon>
        <taxon>Spermatophyta</taxon>
        <taxon>Magnoliopsida</taxon>
        <taxon>Liliopsida</taxon>
        <taxon>Dioscoreales</taxon>
        <taxon>Dioscoreaceae</taxon>
        <taxon>Dioscorea</taxon>
    </lineage>
</organism>
<proteinExistence type="predicted"/>
<protein>
    <recommendedName>
        <fullName evidence="5">Ribosomal protein L34Ae</fullName>
    </recommendedName>
</protein>
<feature type="compositionally biased region" description="Basic and acidic residues" evidence="1">
    <location>
        <begin position="451"/>
        <end position="475"/>
    </location>
</feature>
<feature type="transmembrane region" description="Helical" evidence="2">
    <location>
        <begin position="30"/>
        <end position="52"/>
    </location>
</feature>
<sequence>MDLRRVSMYNTHWGLVMKGSLDDILYRKMALVITSFWFHFTASLFFLIGLIVKHVFRINRESGSQGRDSDLQSEIEVFELKELKEKDCSDFEKEEASNFCFKFEYQVSDDGLSSNEELAVPRGKENKSSVITKVRKYQFLSEKDFSCFFEEPQVKTFHVRESFFHSDSESSDGKLQSKLSSSTTTAAEVSDDLQQHKMEALLRELKLKFSSGNSNNSEELEDAMFFNKQKTYNSETSSIGGRESADGTKFLSEEFSGFDSDSESSTSDGYSVKNLIVDSDSDGFLSEIDFGGYECESDVNESTMDSKVVPLYAKVNRDSYVEKDFKDYDDLILKEDLQKTEGTILQFAHSFDGELFQLGIGLGGRSSCSSSKTPPTDHSIHSDELWSDDESCDHLIQLKELKGQFEGARLELIDSPDNEVPSFRNGENSSIDDALETKKENSQVDLNVVAHKADDHEMKKLEQSAEKSEESHSKDLDDEDFDELESLWEHQDLIEQLRTELRKARATGLPTIFEESESPKTIEVPKPKKIDKEFLREDPIDELHKFYKSYRERMRKFDILNYQKMYAIGFLQLKDPLDSLASQKPLIPTMTSLLFQNLWPFRHQKCCNDLTKKFIKELQSDLETVYVGQTCLSWEFLRWQYEKARELPESDPYWSHQYNQVAGEFQQFQVLIHRFLENESFQGPRLSNYVKNRCVLRNLLQVPVIKEDCTKGKIEEQKRGTHAITCELLEDIMEESIRVLWEFIKAEKDETPVILKVLMGSQVELQDPSDSEIMVDAQAILQKKEKKLKDILRTGNCIVKKFRKPREDRSNQELFFSQVDMKLVSRVLKMSRLTTDQLLWCHKKLSKITFYERKVHREPSFLLFPC</sequence>
<evidence type="ECO:0000313" key="4">
    <source>
        <dbReference type="Proteomes" id="UP001085076"/>
    </source>
</evidence>
<evidence type="ECO:0000256" key="1">
    <source>
        <dbReference type="SAM" id="MobiDB-lite"/>
    </source>
</evidence>
<keyword evidence="2" id="KW-0472">Membrane</keyword>
<dbReference type="OrthoDB" id="772197at2759"/>
<keyword evidence="4" id="KW-1185">Reference proteome</keyword>
<dbReference type="Proteomes" id="UP001085076">
    <property type="component" value="Miscellaneous, Linkage group lg04"/>
</dbReference>
<evidence type="ECO:0008006" key="5">
    <source>
        <dbReference type="Google" id="ProtNLM"/>
    </source>
</evidence>
<reference evidence="3" key="1">
    <citation type="submission" date="2021-03" db="EMBL/GenBank/DDBJ databases">
        <authorList>
            <person name="Li Z."/>
            <person name="Yang C."/>
        </authorList>
    </citation>
    <scope>NUCLEOTIDE SEQUENCE</scope>
    <source>
        <strain evidence="3">Dzin_1.0</strain>
        <tissue evidence="3">Leaf</tissue>
    </source>
</reference>
<name>A0A9D5CMW7_9LILI</name>
<dbReference type="InterPro" id="IPR012870">
    <property type="entry name" value="DUF1666"/>
</dbReference>
<evidence type="ECO:0000313" key="3">
    <source>
        <dbReference type="EMBL" id="KAJ0975293.1"/>
    </source>
</evidence>
<keyword evidence="2" id="KW-1133">Transmembrane helix</keyword>
<keyword evidence="2" id="KW-0812">Transmembrane</keyword>
<accession>A0A9D5CMW7</accession>
<dbReference type="EMBL" id="JAGGNH010000004">
    <property type="protein sequence ID" value="KAJ0975293.1"/>
    <property type="molecule type" value="Genomic_DNA"/>
</dbReference>
<evidence type="ECO:0000256" key="2">
    <source>
        <dbReference type="SAM" id="Phobius"/>
    </source>
</evidence>
<feature type="region of interest" description="Disordered" evidence="1">
    <location>
        <begin position="451"/>
        <end position="479"/>
    </location>
</feature>
<comment type="caution">
    <text evidence="3">The sequence shown here is derived from an EMBL/GenBank/DDBJ whole genome shotgun (WGS) entry which is preliminary data.</text>
</comment>
<dbReference type="AlphaFoldDB" id="A0A9D5CMW7"/>
<feature type="region of interest" description="Disordered" evidence="1">
    <location>
        <begin position="166"/>
        <end position="190"/>
    </location>
</feature>
<dbReference type="PANTHER" id="PTHR46741">
    <property type="entry name" value="OS09G0413600 PROTEIN"/>
    <property type="match status" value="1"/>
</dbReference>
<dbReference type="PANTHER" id="PTHR46741:SF2">
    <property type="entry name" value="RIBOSOMAL PROTEIN L34AE"/>
    <property type="match status" value="1"/>
</dbReference>